<dbReference type="SUPFAM" id="SSF53850">
    <property type="entry name" value="Periplasmic binding protein-like II"/>
    <property type="match status" value="1"/>
</dbReference>
<accession>A0ABY8EDC3</accession>
<dbReference type="Pfam" id="PF03900">
    <property type="entry name" value="Porphobil_deamC"/>
    <property type="match status" value="1"/>
</dbReference>
<reference evidence="9 10" key="1">
    <citation type="submission" date="2023-03" db="EMBL/GenBank/DDBJ databases">
        <title>Complete genome sequence of Tepidibacter sp. SWIR-1, isolated from a deep-sea hydrothermal vent.</title>
        <authorList>
            <person name="Li X."/>
        </authorList>
    </citation>
    <scope>NUCLEOTIDE SEQUENCE [LARGE SCALE GENOMIC DNA]</scope>
    <source>
        <strain evidence="9 10">SWIR-1</strain>
    </source>
</reference>
<evidence type="ECO:0000256" key="4">
    <source>
        <dbReference type="ARBA" id="ARBA00023244"/>
    </source>
</evidence>
<comment type="function">
    <text evidence="1 6">Tetrapolymerization of the monopyrrole PBG into the hydroxymethylbilane pre-uroporphyrinogen in several discrete steps.</text>
</comment>
<protein>
    <recommendedName>
        <fullName evidence="6">Porphobilinogen deaminase</fullName>
        <shortName evidence="6">PBG</shortName>
        <ecNumber evidence="6">2.5.1.61</ecNumber>
    </recommendedName>
    <alternativeName>
        <fullName evidence="6">Hydroxymethylbilane synthase</fullName>
        <shortName evidence="6">HMBS</shortName>
    </alternativeName>
    <alternativeName>
        <fullName evidence="6">Pre-uroporphyrinogen synthase</fullName>
    </alternativeName>
</protein>
<dbReference type="CDD" id="cd13646">
    <property type="entry name" value="PBP2_EcHMBS_like"/>
    <property type="match status" value="1"/>
</dbReference>
<organism evidence="9 10">
    <name type="scientific">Tepidibacter hydrothermalis</name>
    <dbReference type="NCBI Taxonomy" id="3036126"/>
    <lineage>
        <taxon>Bacteria</taxon>
        <taxon>Bacillati</taxon>
        <taxon>Bacillota</taxon>
        <taxon>Clostridia</taxon>
        <taxon>Peptostreptococcales</taxon>
        <taxon>Peptostreptococcaceae</taxon>
        <taxon>Tepidibacter</taxon>
    </lineage>
</organism>
<feature type="domain" description="Porphobilinogen deaminase C-terminal" evidence="8">
    <location>
        <begin position="224"/>
        <end position="293"/>
    </location>
</feature>
<dbReference type="Gene3D" id="3.30.160.40">
    <property type="entry name" value="Porphobilinogen deaminase, C-terminal domain"/>
    <property type="match status" value="1"/>
</dbReference>
<dbReference type="NCBIfam" id="TIGR00212">
    <property type="entry name" value="hemC"/>
    <property type="match status" value="1"/>
</dbReference>
<dbReference type="HAMAP" id="MF_00260">
    <property type="entry name" value="Porphobil_deam"/>
    <property type="match status" value="1"/>
</dbReference>
<proteinExistence type="inferred from homology"/>
<keyword evidence="10" id="KW-1185">Reference proteome</keyword>
<dbReference type="Gene3D" id="3.40.190.10">
    <property type="entry name" value="Periplasmic binding protein-like II"/>
    <property type="match status" value="2"/>
</dbReference>
<keyword evidence="4 6" id="KW-0627">Porphyrin biosynthesis</keyword>
<evidence type="ECO:0000256" key="6">
    <source>
        <dbReference type="HAMAP-Rule" id="MF_00260"/>
    </source>
</evidence>
<dbReference type="InterPro" id="IPR022419">
    <property type="entry name" value="Porphobilin_deaminase_cofac_BS"/>
</dbReference>
<sequence>MKIIVGTRGSDLALSQTKWVIKNLRNSNPNVEFEIKIIKTKGDRIQNIALDKIGDKGLFVKEIEEQLLNKEIDIAVHSMKDMPSNVTDGLKFAAVPKREDYRDVLVLREGYKTIYDLPRGAKIGTGSKRRKYQLLKYREDLEVVSIRGNVGTRIRKIKEENLDGVVLAAAGLHRLNIEDEISFYIPTDIMLPAPAQGALAIQIRENDESIENIVSSIKDDKTCIEVEAERAFLHGVDGGCHIPVGAFCTVDEDRIKLDGLFGTEDGSRIVRTFVEGSVDEAKELGYKLADIILEEMKPCTE</sequence>
<dbReference type="GO" id="GO:0004418">
    <property type="term" value="F:hydroxymethylbilane synthase activity"/>
    <property type="evidence" value="ECO:0007669"/>
    <property type="project" value="UniProtKB-EC"/>
</dbReference>
<gene>
    <name evidence="6 9" type="primary">hemC</name>
    <name evidence="9" type="ORF">P4S50_16180</name>
</gene>
<feature type="modified residue" description="S-(dipyrrolylmethanemethyl)cysteine" evidence="6">
    <location>
        <position position="240"/>
    </location>
</feature>
<evidence type="ECO:0000256" key="3">
    <source>
        <dbReference type="ARBA" id="ARBA00022679"/>
    </source>
</evidence>
<comment type="subunit">
    <text evidence="6">Monomer.</text>
</comment>
<comment type="miscellaneous">
    <text evidence="6">The porphobilinogen subunits are added to the dipyrromethane group.</text>
</comment>
<dbReference type="PROSITE" id="PS00533">
    <property type="entry name" value="PORPHOBILINOGEN_DEAM"/>
    <property type="match status" value="1"/>
</dbReference>
<dbReference type="InterPro" id="IPR000860">
    <property type="entry name" value="HemC"/>
</dbReference>
<dbReference type="PIRSF" id="PIRSF001438">
    <property type="entry name" value="4pyrrol_synth_OHMeBilane_synth"/>
    <property type="match status" value="1"/>
</dbReference>
<dbReference type="Proteomes" id="UP001222800">
    <property type="component" value="Chromosome"/>
</dbReference>
<evidence type="ECO:0000256" key="2">
    <source>
        <dbReference type="ARBA" id="ARBA00005638"/>
    </source>
</evidence>
<dbReference type="Pfam" id="PF01379">
    <property type="entry name" value="Porphobil_deam"/>
    <property type="match status" value="1"/>
</dbReference>
<dbReference type="PRINTS" id="PR00151">
    <property type="entry name" value="PORPHBDMNASE"/>
</dbReference>
<dbReference type="EMBL" id="CP120733">
    <property type="protein sequence ID" value="WFD09895.1"/>
    <property type="molecule type" value="Genomic_DNA"/>
</dbReference>
<dbReference type="RefSeq" id="WP_277731859.1">
    <property type="nucleotide sequence ID" value="NZ_CP120733.1"/>
</dbReference>
<evidence type="ECO:0000313" key="9">
    <source>
        <dbReference type="EMBL" id="WFD09895.1"/>
    </source>
</evidence>
<comment type="similarity">
    <text evidence="2 6">Belongs to the HMBS family.</text>
</comment>
<comment type="cofactor">
    <cofactor evidence="6">
        <name>dipyrromethane</name>
        <dbReference type="ChEBI" id="CHEBI:60342"/>
    </cofactor>
    <text evidence="6">Binds 1 dipyrromethane group covalently.</text>
</comment>
<evidence type="ECO:0000259" key="8">
    <source>
        <dbReference type="Pfam" id="PF03900"/>
    </source>
</evidence>
<dbReference type="SUPFAM" id="SSF54782">
    <property type="entry name" value="Porphobilinogen deaminase (hydroxymethylbilane synthase), C-terminal domain"/>
    <property type="match status" value="1"/>
</dbReference>
<evidence type="ECO:0000259" key="7">
    <source>
        <dbReference type="Pfam" id="PF01379"/>
    </source>
</evidence>
<dbReference type="InterPro" id="IPR036803">
    <property type="entry name" value="Porphobilinogen_deaminase_C_sf"/>
</dbReference>
<dbReference type="InterPro" id="IPR022417">
    <property type="entry name" value="Porphobilin_deaminase_N"/>
</dbReference>
<evidence type="ECO:0000256" key="1">
    <source>
        <dbReference type="ARBA" id="ARBA00002869"/>
    </source>
</evidence>
<comment type="catalytic activity">
    <reaction evidence="5 6">
        <text>4 porphobilinogen + H2O = hydroxymethylbilane + 4 NH4(+)</text>
        <dbReference type="Rhea" id="RHEA:13185"/>
        <dbReference type="ChEBI" id="CHEBI:15377"/>
        <dbReference type="ChEBI" id="CHEBI:28938"/>
        <dbReference type="ChEBI" id="CHEBI:57845"/>
        <dbReference type="ChEBI" id="CHEBI:58126"/>
        <dbReference type="EC" id="2.5.1.61"/>
    </reaction>
</comment>
<keyword evidence="3 6" id="KW-0808">Transferase</keyword>
<dbReference type="PANTHER" id="PTHR11557:SF0">
    <property type="entry name" value="PORPHOBILINOGEN DEAMINASE"/>
    <property type="match status" value="1"/>
</dbReference>
<dbReference type="InterPro" id="IPR022418">
    <property type="entry name" value="Porphobilinogen_deaminase_C"/>
</dbReference>
<evidence type="ECO:0000256" key="5">
    <source>
        <dbReference type="ARBA" id="ARBA00048169"/>
    </source>
</evidence>
<evidence type="ECO:0000313" key="10">
    <source>
        <dbReference type="Proteomes" id="UP001222800"/>
    </source>
</evidence>
<dbReference type="PANTHER" id="PTHR11557">
    <property type="entry name" value="PORPHOBILINOGEN DEAMINASE"/>
    <property type="match status" value="1"/>
</dbReference>
<name>A0ABY8EDC3_9FIRM</name>
<dbReference type="EC" id="2.5.1.61" evidence="6"/>
<feature type="domain" description="Porphobilinogen deaminase N-terminal" evidence="7">
    <location>
        <begin position="3"/>
        <end position="211"/>
    </location>
</feature>